<evidence type="ECO:0000259" key="2">
    <source>
        <dbReference type="Pfam" id="PF13358"/>
    </source>
</evidence>
<feature type="domain" description="Tc1-like transposase DDE" evidence="2">
    <location>
        <begin position="248"/>
        <end position="390"/>
    </location>
</feature>
<gene>
    <name evidence="3" type="ORF">g.145434</name>
</gene>
<evidence type="ECO:0000313" key="3">
    <source>
        <dbReference type="EMBL" id="MBY85087.1"/>
    </source>
</evidence>
<dbReference type="Pfam" id="PF13358">
    <property type="entry name" value="DDE_3"/>
    <property type="match status" value="1"/>
</dbReference>
<dbReference type="EMBL" id="GGMS01015884">
    <property type="protein sequence ID" value="MBY85087.1"/>
    <property type="molecule type" value="Transcribed_RNA"/>
</dbReference>
<reference evidence="3" key="1">
    <citation type="submission" date="2018-04" db="EMBL/GenBank/DDBJ databases">
        <title>Transcriptome assembly of Sipha flava.</title>
        <authorList>
            <person name="Scully E.D."/>
            <person name="Geib S.M."/>
            <person name="Palmer N.A."/>
            <person name="Koch K."/>
            <person name="Bradshaw J."/>
            <person name="Heng-Moss T."/>
            <person name="Sarath G."/>
        </authorList>
    </citation>
    <scope>NUCLEOTIDE SEQUENCE</scope>
</reference>
<proteinExistence type="predicted"/>
<dbReference type="PANTHER" id="PTHR33939">
    <property type="entry name" value="PROTEIN CBG22215"/>
    <property type="match status" value="1"/>
</dbReference>
<protein>
    <recommendedName>
        <fullName evidence="2">Tc1-like transposase DDE domain-containing protein</fullName>
    </recommendedName>
</protein>
<name>A0A2S2R4W8_9HEMI</name>
<dbReference type="InterPro" id="IPR038717">
    <property type="entry name" value="Tc1-like_DDE_dom"/>
</dbReference>
<feature type="region of interest" description="Disordered" evidence="1">
    <location>
        <begin position="1"/>
        <end position="24"/>
    </location>
</feature>
<dbReference type="PANTHER" id="PTHR33939:SF1">
    <property type="entry name" value="DUF4371 DOMAIN-CONTAINING PROTEIN"/>
    <property type="match status" value="1"/>
</dbReference>
<accession>A0A2S2R4W8</accession>
<evidence type="ECO:0000256" key="1">
    <source>
        <dbReference type="SAM" id="MobiDB-lite"/>
    </source>
</evidence>
<dbReference type="GO" id="GO:0003676">
    <property type="term" value="F:nucleic acid binding"/>
    <property type="evidence" value="ECO:0007669"/>
    <property type="project" value="InterPro"/>
</dbReference>
<dbReference type="Gene3D" id="3.30.420.10">
    <property type="entry name" value="Ribonuclease H-like superfamily/Ribonuclease H"/>
    <property type="match status" value="1"/>
</dbReference>
<dbReference type="InterPro" id="IPR036397">
    <property type="entry name" value="RNaseH_sf"/>
</dbReference>
<organism evidence="3">
    <name type="scientific">Sipha flava</name>
    <name type="common">yellow sugarcane aphid</name>
    <dbReference type="NCBI Taxonomy" id="143950"/>
    <lineage>
        <taxon>Eukaryota</taxon>
        <taxon>Metazoa</taxon>
        <taxon>Ecdysozoa</taxon>
        <taxon>Arthropoda</taxon>
        <taxon>Hexapoda</taxon>
        <taxon>Insecta</taxon>
        <taxon>Pterygota</taxon>
        <taxon>Neoptera</taxon>
        <taxon>Paraneoptera</taxon>
        <taxon>Hemiptera</taxon>
        <taxon>Sternorrhyncha</taxon>
        <taxon>Aphidomorpha</taxon>
        <taxon>Aphidoidea</taxon>
        <taxon>Aphididae</taxon>
        <taxon>Sipha</taxon>
    </lineage>
</organism>
<sequence length="465" mass="53879">MSEEEAATFISPRKKNPHGKPVSSSQKMMIVNCYKQLKSENEKIKYRDLMKRISDTLGIGLNKVQTTVSEYNQTKTVTSPNRKRNRPGVVDKIDDFDKNAIRRKVHSFWLNKELPTLAKILTAINEDNTLPNMKETSLRKVLKSLNFKFTKRQRNSILTERRELLSWRRKYLISIRRFREEGRPIYYLDETWLNTGDCVSKVWVDTTVTSGRMAFLEGLSTGPQNPNGKGTRLIVVHIGSAAGFVPGGLLCFQSKKNSSDYHDEMTCQTFQEWFEKILPLLEDNAVIVLDNAPYHSVKKEKIPKTKWKKAEIVEWLVSKGEEIDPSQLIKNDLLEIVQCLKPRYSAYIIDEIAKDSGKTVLRLPPYHCELNPIEMVWSMVKSYVKSKNTTYKTIDVKHLLHQAIDRVKPEDWQSFIRHVKDEEQKFWDVDFICDEMIDELQPDPRHILSIGESTDSSGDEDDSFD</sequence>
<dbReference type="OrthoDB" id="6594114at2759"/>
<dbReference type="AlphaFoldDB" id="A0A2S2R4W8"/>